<sequence>MFAVVLDPDASSLPRGNGRRLNAVVRRGVLIAEQTAEALDMYPLPAENYEQMRRLLEYGRADLALASDIEGLSPVSGPDWSHLNRLPEPVVRFTLYHYLNRRHAQLAIELAVVLEQLEREGFKARILQEALSRQAGQAR</sequence>
<reference evidence="2" key="1">
    <citation type="submission" date="2016-10" db="EMBL/GenBank/DDBJ databases">
        <authorList>
            <person name="Varghese N."/>
            <person name="Submissions S."/>
        </authorList>
    </citation>
    <scope>NUCLEOTIDE SEQUENCE [LARGE SCALE GENOMIC DNA]</scope>
    <source>
        <strain evidence="2">DSM 24213</strain>
    </source>
</reference>
<dbReference type="Proteomes" id="UP000243629">
    <property type="component" value="Unassembled WGS sequence"/>
</dbReference>
<organism evidence="1 2">
    <name type="scientific">Halopseudomonas yangmingensis</name>
    <dbReference type="NCBI Taxonomy" id="1720063"/>
    <lineage>
        <taxon>Bacteria</taxon>
        <taxon>Pseudomonadati</taxon>
        <taxon>Pseudomonadota</taxon>
        <taxon>Gammaproteobacteria</taxon>
        <taxon>Pseudomonadales</taxon>
        <taxon>Pseudomonadaceae</taxon>
        <taxon>Halopseudomonas</taxon>
    </lineage>
</organism>
<proteinExistence type="predicted"/>
<gene>
    <name evidence="1" type="ORF">SAMN05216217_104159</name>
</gene>
<dbReference type="EMBL" id="FOUI01000004">
    <property type="protein sequence ID" value="SFM39248.1"/>
    <property type="molecule type" value="Genomic_DNA"/>
</dbReference>
<accession>A0A1I4QGQ5</accession>
<name>A0A1I4QGQ5_9GAMM</name>
<keyword evidence="2" id="KW-1185">Reference proteome</keyword>
<evidence type="ECO:0000313" key="1">
    <source>
        <dbReference type="EMBL" id="SFM39248.1"/>
    </source>
</evidence>
<dbReference type="AlphaFoldDB" id="A0A1I4QGQ5"/>
<evidence type="ECO:0008006" key="3">
    <source>
        <dbReference type="Google" id="ProtNLM"/>
    </source>
</evidence>
<dbReference type="SUPFAM" id="SSF53850">
    <property type="entry name" value="Periplasmic binding protein-like II"/>
    <property type="match status" value="1"/>
</dbReference>
<evidence type="ECO:0000313" key="2">
    <source>
        <dbReference type="Proteomes" id="UP000243629"/>
    </source>
</evidence>
<protein>
    <recommendedName>
        <fullName evidence="3">Solute-binding protein family 3/N-terminal domain-containing protein</fullName>
    </recommendedName>
</protein>